<dbReference type="OMA" id="HRMAYHE"/>
<dbReference type="STRING" id="115862.BBG46_18090"/>
<dbReference type="InterPro" id="IPR000073">
    <property type="entry name" value="AB_hydrolase_1"/>
</dbReference>
<keyword evidence="8" id="KW-0575">Peroxidase</keyword>
<dbReference type="AlphaFoldDB" id="A0A062WII7"/>
<keyword evidence="9" id="KW-0378">Hydrolase</keyword>
<dbReference type="EMBL" id="CSAE01000396">
    <property type="protein sequence ID" value="COW23184.1"/>
    <property type="molecule type" value="Genomic_DNA"/>
</dbReference>
<dbReference type="Proteomes" id="UP000039217">
    <property type="component" value="Unassembled WGS sequence"/>
</dbReference>
<dbReference type="EMBL" id="CQQC01000108">
    <property type="protein sequence ID" value="CNU35166.1"/>
    <property type="molecule type" value="Genomic_DNA"/>
</dbReference>
<dbReference type="GO" id="GO:0016787">
    <property type="term" value="F:hydrolase activity"/>
    <property type="evidence" value="ECO:0007669"/>
    <property type="project" value="UniProtKB-KW"/>
</dbReference>
<dbReference type="EMBL" id="LWDQ01000001">
    <property type="protein sequence ID" value="OMH61447.1"/>
    <property type="molecule type" value="Genomic_DNA"/>
</dbReference>
<dbReference type="PANTHER" id="PTHR43194">
    <property type="entry name" value="HYDROLASE ALPHA/BETA FOLD FAMILY"/>
    <property type="match status" value="1"/>
</dbReference>
<dbReference type="EMBL" id="CHKL01000101">
    <property type="protein sequence ID" value="COW02580.1"/>
    <property type="molecule type" value="Genomic_DNA"/>
</dbReference>
<feature type="domain" description="AB hydrolase-1" evidence="1">
    <location>
        <begin position="40"/>
        <end position="287"/>
    </location>
</feature>
<dbReference type="PANTHER" id="PTHR43194:SF2">
    <property type="entry name" value="PEROXISOMAL MEMBRANE PROTEIN LPX1"/>
    <property type="match status" value="1"/>
</dbReference>
<dbReference type="PRINTS" id="PR00412">
    <property type="entry name" value="EPOXHYDRLASE"/>
</dbReference>
<keyword evidence="8" id="KW-0560">Oxidoreductase</keyword>
<dbReference type="GO" id="GO:0016691">
    <property type="term" value="F:chloride peroxidase activity"/>
    <property type="evidence" value="ECO:0007669"/>
    <property type="project" value="UniProtKB-EC"/>
</dbReference>
<reference evidence="9 19" key="6">
    <citation type="submission" date="2021-03" db="EMBL/GenBank/DDBJ databases">
        <title>Whole Genome Sequencing of Mycobacterium tuberculosis clinical isolates from Arunachal Pradesh, India.</title>
        <authorList>
            <person name="Singh S."/>
            <person name="Mudliar S.R."/>
            <person name="Kulsum U."/>
            <person name="Rufai S.B."/>
            <person name="Singh P.K."/>
            <person name="Umpo M."/>
            <person name="Nyori M."/>
        </authorList>
    </citation>
    <scope>NUCLEOTIDE SEQUENCE [LARGE SCALE GENOMIC DNA]</scope>
    <source>
        <strain evidence="9 19">OMICS/BPL/0142/20/SP</strain>
    </source>
</reference>
<dbReference type="Proteomes" id="UP000048948">
    <property type="component" value="Unassembled WGS sequence"/>
</dbReference>
<dbReference type="InterPro" id="IPR050228">
    <property type="entry name" value="Carboxylesterase_BioH"/>
</dbReference>
<dbReference type="Proteomes" id="UP000048600">
    <property type="component" value="Unassembled WGS sequence"/>
</dbReference>
<evidence type="ECO:0000313" key="11">
    <source>
        <dbReference type="Proteomes" id="UP000038802"/>
    </source>
</evidence>
<evidence type="ECO:0000313" key="19">
    <source>
        <dbReference type="Proteomes" id="UP000671119"/>
    </source>
</evidence>
<dbReference type="InterPro" id="IPR000639">
    <property type="entry name" value="Epox_hydrolase-like"/>
</dbReference>
<dbReference type="EMBL" id="CNGE01000089">
    <property type="protein sequence ID" value="CKR83506.1"/>
    <property type="molecule type" value="Genomic_DNA"/>
</dbReference>
<reference evidence="4 17" key="3">
    <citation type="submission" date="2015-03" db="EMBL/GenBank/DDBJ databases">
        <authorList>
            <consortium name="Pathogen Informatics"/>
            <person name="Murphy D."/>
        </authorList>
    </citation>
    <scope>NUCLEOTIDE SEQUENCE [LARGE SCALE GENOMIC DNA]</scope>
    <source>
        <strain evidence="4 17">0268S</strain>
    </source>
</reference>
<evidence type="ECO:0000313" key="7">
    <source>
        <dbReference type="EMBL" id="COW08993.1"/>
    </source>
</evidence>
<evidence type="ECO:0000313" key="3">
    <source>
        <dbReference type="EMBL" id="CKS70558.1"/>
    </source>
</evidence>
<reference evidence="11 12" key="2">
    <citation type="submission" date="2015-03" db="EMBL/GenBank/DDBJ databases">
        <authorList>
            <consortium name="Pathogen Informatics"/>
        </authorList>
    </citation>
    <scope>NUCLEOTIDE SEQUENCE [LARGE SCALE GENOMIC DNA]</scope>
    <source>
        <strain evidence="2 15">Bir 172</strain>
        <strain evidence="3 16">Bir 187</strain>
        <strain evidence="5 12">D00501624</strain>
        <strain evidence="11">K00500041</strain>
        <strain evidence="7 13">M09401471</strain>
        <strain evidence="6 14">P00601463</strain>
    </source>
</reference>
<evidence type="ECO:0000313" key="8">
    <source>
        <dbReference type="EMBL" id="COW23184.1"/>
    </source>
</evidence>
<dbReference type="EMBL" id="CNFU01000896">
    <property type="protein sequence ID" value="CKS70558.1"/>
    <property type="molecule type" value="Genomic_DNA"/>
</dbReference>
<evidence type="ECO:0000313" key="4">
    <source>
        <dbReference type="EMBL" id="CLW85773.1"/>
    </source>
</evidence>
<dbReference type="Gene3D" id="3.40.50.1820">
    <property type="entry name" value="alpha/beta hydrolase"/>
    <property type="match status" value="1"/>
</dbReference>
<reference evidence="8" key="1">
    <citation type="submission" date="2015-03" db="EMBL/GenBank/DDBJ databases">
        <authorList>
            <person name="Murphy D."/>
        </authorList>
    </citation>
    <scope>NUCLEOTIDE SEQUENCE [LARGE SCALE GENOMIC DNA]</scope>
    <source>
        <strain evidence="8">K00500041</strain>
    </source>
</reference>
<dbReference type="EMBL" id="JAGIZI010000033">
    <property type="protein sequence ID" value="MBP0684902.1"/>
    <property type="molecule type" value="Genomic_DNA"/>
</dbReference>
<protein>
    <submittedName>
        <fullName evidence="9">Alpha/beta hydrolase</fullName>
    </submittedName>
    <submittedName>
        <fullName evidence="10">Non-heme chloroperoxidase</fullName>
        <ecNumber evidence="8 10">1.11.1.10</ecNumber>
    </submittedName>
    <submittedName>
        <fullName evidence="8">Peroxidase bpoA</fullName>
    </submittedName>
</protein>
<dbReference type="PATRIC" id="fig|1773.206.peg.2072"/>
<evidence type="ECO:0000313" key="18">
    <source>
        <dbReference type="Proteomes" id="UP000189452"/>
    </source>
</evidence>
<name>A0A062WII7_MYCTX</name>
<evidence type="ECO:0000313" key="10">
    <source>
        <dbReference type="EMBL" id="OMH61447.1"/>
    </source>
</evidence>
<dbReference type="Proteomes" id="UP000189452">
    <property type="component" value="Chromosome"/>
</dbReference>
<gene>
    <name evidence="8" type="primary">cpo_3</name>
    <name evidence="5" type="synonym">cpo</name>
    <name evidence="2" type="synonym">cpo_2</name>
    <name evidence="10" type="synonym">cpo_4</name>
    <name evidence="10" type="ORF">A4S10_03638</name>
    <name evidence="5" type="ORF">ERS007661_00525</name>
    <name evidence="8" type="ORF">ERS007703_03131</name>
    <name evidence="7" type="ORF">ERS007720_01651</name>
    <name evidence="6" type="ORF">ERS007741_01246</name>
    <name evidence="2" type="ORF">ERS027646_00772</name>
    <name evidence="3" type="ORF">ERS027661_03436</name>
    <name evidence="4" type="ORF">ERS094118_03469</name>
    <name evidence="9" type="ORF">J8J21_17635</name>
</gene>
<dbReference type="Proteomes" id="UP000050139">
    <property type="component" value="Unassembled WGS sequence"/>
</dbReference>
<dbReference type="Proteomes" id="UP000044938">
    <property type="component" value="Unassembled WGS sequence"/>
</dbReference>
<dbReference type="RefSeq" id="WP_003913481.1">
    <property type="nucleotide sequence ID" value="NZ_AP017901.1"/>
</dbReference>
<dbReference type="EMBL" id="COPH01000032">
    <property type="protein sequence ID" value="CLW85773.1"/>
    <property type="molecule type" value="Genomic_DNA"/>
</dbReference>
<dbReference type="SUPFAM" id="SSF53474">
    <property type="entry name" value="alpha/beta-Hydrolases"/>
    <property type="match status" value="1"/>
</dbReference>
<evidence type="ECO:0000313" key="9">
    <source>
        <dbReference type="EMBL" id="MBP0684902.1"/>
    </source>
</evidence>
<evidence type="ECO:0000313" key="2">
    <source>
        <dbReference type="EMBL" id="CKR83506.1"/>
    </source>
</evidence>
<dbReference type="Proteomes" id="UP000049023">
    <property type="component" value="Unassembled WGS sequence"/>
</dbReference>
<reference evidence="10 18" key="4">
    <citation type="submission" date="2016-04" db="EMBL/GenBank/DDBJ databases">
        <authorList>
            <person name="Bigi M."/>
            <person name="Bigi F."/>
            <person name="Soria M.A."/>
        </authorList>
    </citation>
    <scope>NUCLEOTIDE SEQUENCE [LARGE SCALE GENOMIC DNA]</scope>
    <source>
        <strain evidence="10 18">6548</strain>
    </source>
</reference>
<evidence type="ECO:0000313" key="14">
    <source>
        <dbReference type="Proteomes" id="UP000048600"/>
    </source>
</evidence>
<sequence length="300" mass="32260">MVLDPLMDPISMAAESFSVHGPGGVRIVADRLGDPRARAVVFLHGGGQTRRSWGRAAAAVAERGWQAVTIDLRGHGESDWSSEGDYRLVSFAGDIQEVLRNLPGQPALVGASLGGFAAMLLAGELSPGIASAVVLVDIVPNMDLAGASRIHAFMAERVESGFGSLDEVADVIANYNPHRPRPSDPDGLVANLRRRGDRWYWHWDPQFIGGIAAFPPVEVTDVDRMNAAVATILRDEVPVLLVRGQVSDIVRQESADQFLSRFPQVEFTDVRGAGHMVAGDRNDAFAGAVLDFLARHVGVR</sequence>
<proteinExistence type="predicted"/>
<dbReference type="EC" id="1.11.1.10" evidence="8 10"/>
<evidence type="ECO:0000313" key="12">
    <source>
        <dbReference type="Proteomes" id="UP000039217"/>
    </source>
</evidence>
<evidence type="ECO:0000313" key="5">
    <source>
        <dbReference type="EMBL" id="CNU35166.1"/>
    </source>
</evidence>
<accession>A0A062WII7</accession>
<dbReference type="EMBL" id="CSAJ01000174">
    <property type="protein sequence ID" value="COW08993.1"/>
    <property type="molecule type" value="Genomic_DNA"/>
</dbReference>
<evidence type="ECO:0000313" key="17">
    <source>
        <dbReference type="Proteomes" id="UP000050139"/>
    </source>
</evidence>
<evidence type="ECO:0000259" key="1">
    <source>
        <dbReference type="Pfam" id="PF12697"/>
    </source>
</evidence>
<dbReference type="Pfam" id="PF12697">
    <property type="entry name" value="Abhydrolase_6"/>
    <property type="match status" value="1"/>
</dbReference>
<dbReference type="Proteomes" id="UP000671119">
    <property type="component" value="Unassembled WGS sequence"/>
</dbReference>
<evidence type="ECO:0000313" key="16">
    <source>
        <dbReference type="Proteomes" id="UP000049023"/>
    </source>
</evidence>
<reference evidence="10 18" key="5">
    <citation type="submission" date="2017-02" db="EMBL/GenBank/DDBJ databases">
        <title>Protein polymorphisms may explain contrasting epidemiological fitness of two variants of a multidrug-resistant Mycobacterium tuberculosis strain.</title>
        <authorList>
            <person name="Bigi M.M."/>
            <person name="Lopez B."/>
            <person name="Blanco F.C."/>
            <person name="Sasiain M.C."/>
            <person name="De La Barrera S."/>
            <person name="Ritacco V."/>
            <person name="Bigi F."/>
            <person name="Soria M.A."/>
        </authorList>
    </citation>
    <scope>NUCLEOTIDE SEQUENCE [LARGE SCALE GENOMIC DNA]</scope>
    <source>
        <strain evidence="10 18">6548</strain>
    </source>
</reference>
<organism evidence="8 11">
    <name type="scientific">Mycobacterium tuberculosis</name>
    <dbReference type="NCBI Taxonomy" id="1773"/>
    <lineage>
        <taxon>Bacteria</taxon>
        <taxon>Bacillati</taxon>
        <taxon>Actinomycetota</taxon>
        <taxon>Actinomycetes</taxon>
        <taxon>Mycobacteriales</taxon>
        <taxon>Mycobacteriaceae</taxon>
        <taxon>Mycobacterium</taxon>
        <taxon>Mycobacterium tuberculosis complex</taxon>
    </lineage>
</organism>
<evidence type="ECO:0000313" key="13">
    <source>
        <dbReference type="Proteomes" id="UP000044938"/>
    </source>
</evidence>
<dbReference type="InterPro" id="IPR029058">
    <property type="entry name" value="AB_hydrolase_fold"/>
</dbReference>
<dbReference type="Proteomes" id="UP000038802">
    <property type="component" value="Unassembled WGS sequence"/>
</dbReference>
<evidence type="ECO:0000313" key="15">
    <source>
        <dbReference type="Proteomes" id="UP000048948"/>
    </source>
</evidence>
<evidence type="ECO:0000313" key="6">
    <source>
        <dbReference type="EMBL" id="COW02580.1"/>
    </source>
</evidence>